<reference evidence="3 4" key="1">
    <citation type="submission" date="2018-03" db="EMBL/GenBank/DDBJ databases">
        <title>Complete genome sequence and methylome analysis of Pseudomonas mendocina NEB 698.</title>
        <authorList>
            <person name="Morgan R.D."/>
        </authorList>
    </citation>
    <scope>NUCLEOTIDE SEQUENCE [LARGE SCALE GENOMIC DNA]</scope>
    <source>
        <strain evidence="3 4">NEB698</strain>
    </source>
</reference>
<dbReference type="RefSeq" id="WP_106742387.1">
    <property type="nucleotide sequence ID" value="NZ_CP027657.1"/>
</dbReference>
<dbReference type="Pfam" id="PF15611">
    <property type="entry name" value="EH_Signature"/>
    <property type="match status" value="1"/>
</dbReference>
<dbReference type="Proteomes" id="UP000238327">
    <property type="component" value="Chromosome"/>
</dbReference>
<accession>A0A2R3QWL6</accession>
<feature type="region of interest" description="Disordered" evidence="1">
    <location>
        <begin position="508"/>
        <end position="532"/>
    </location>
</feature>
<proteinExistence type="predicted"/>
<feature type="domain" description="Zorya protein ZorC EH" evidence="2">
    <location>
        <begin position="85"/>
        <end position="464"/>
    </location>
</feature>
<name>A0A2R3QWL6_ECTME</name>
<feature type="compositionally biased region" description="Polar residues" evidence="1">
    <location>
        <begin position="508"/>
        <end position="519"/>
    </location>
</feature>
<dbReference type="InterPro" id="IPR028943">
    <property type="entry name" value="ZorC_EH_Signature_dom"/>
</dbReference>
<evidence type="ECO:0000259" key="2">
    <source>
        <dbReference type="Pfam" id="PF15611"/>
    </source>
</evidence>
<evidence type="ECO:0000313" key="3">
    <source>
        <dbReference type="EMBL" id="AVO56072.1"/>
    </source>
</evidence>
<protein>
    <recommendedName>
        <fullName evidence="2">Zorya protein ZorC EH domain-containing protein</fullName>
    </recommendedName>
</protein>
<evidence type="ECO:0000313" key="4">
    <source>
        <dbReference type="Proteomes" id="UP000238327"/>
    </source>
</evidence>
<evidence type="ECO:0000256" key="1">
    <source>
        <dbReference type="SAM" id="MobiDB-lite"/>
    </source>
</evidence>
<organism evidence="3 4">
    <name type="scientific">Ectopseudomonas mendocina</name>
    <name type="common">Pseudomonas mendocina</name>
    <dbReference type="NCBI Taxonomy" id="300"/>
    <lineage>
        <taxon>Bacteria</taxon>
        <taxon>Pseudomonadati</taxon>
        <taxon>Pseudomonadota</taxon>
        <taxon>Gammaproteobacteria</taxon>
        <taxon>Pseudomonadales</taxon>
        <taxon>Pseudomonadaceae</taxon>
        <taxon>Ectopseudomonas</taxon>
    </lineage>
</organism>
<sequence>MKLPPVHMPVAEWAPVVRERWTVLVEKVTRMKAASGKSDAFDAMLARLRDMASTGRFDGLPELLKRRLTARALTWLWLNDEAMGRRLLSSRLLSVLVDAQQPRLTRITLQQLAQFYFRRFDKLDEHDGLRKQLEQILLQQLHLLPEPKVSGPQADPLVTLKRDGHWLLPPDGPVQLVERVRDSGHELGETFEVMGLQGFDDGRYGDICRAHFYLETLRGLSPGEYDPVLDELQKPAVSKAPYEGERRIGHIALEILIDRAGQEPGEIWQNFILNLAGDPRIASTAANYREWWQPLGEARIQKVRGWLSKEDLRLFLQAVEQYGLESGKEDLKRMFPARKLFLEGLFALGLIRHTRLMLGRNAKQSVKRILGSEVKTSFAGMDSAMSDKAVIYLDCGHFHLVEGSHSFKIWVYLGQPGHWVKSYERNQFSHFDLTTSLPNQYKAAYPSLPYEAVTHNGSWQRKVFDFLADNGIALDIEKLLSRSEYKAYLSKYGLPVVRGKKARVEPLLQQSAKSDSAPVSQGGATGSVSAHRMAEPRPPVVGAFASEAPRASGTALTDTQLSILAYLSKHPESLMGDIRRALEGDEALFYEIQDALRGSISSYVQQNEVFQWSLSSKGEALLRKADLDPAPNTSDADKLPLMATLQHLGTFDLQVLWYFKNNPGDKVRHAANVFGVEARVINQVLYGSLKGMCVQDKQFGWSVNETTRLSLEALDKQDRAE</sequence>
<gene>
    <name evidence="3" type="ORF">C7A17_26120</name>
</gene>
<dbReference type="AlphaFoldDB" id="A0A2R3QWL6"/>
<dbReference type="OrthoDB" id="5431366at2"/>
<dbReference type="EMBL" id="CP027657">
    <property type="protein sequence ID" value="AVO56072.1"/>
    <property type="molecule type" value="Genomic_DNA"/>
</dbReference>